<dbReference type="VEuPathDB" id="FungiDB:MGYG_04289"/>
<reference evidence="4" key="1">
    <citation type="journal article" date="2012" name="MBio">
        <title>Comparative genome analysis of Trichophyton rubrum and related dermatophytes reveals candidate genes involved in infection.</title>
        <authorList>
            <person name="Martinez D.A."/>
            <person name="Oliver B.G."/>
            <person name="Graeser Y."/>
            <person name="Goldberg J.M."/>
            <person name="Li W."/>
            <person name="Martinez-Rossi N.M."/>
            <person name="Monod M."/>
            <person name="Shelest E."/>
            <person name="Barton R.C."/>
            <person name="Birch E."/>
            <person name="Brakhage A.A."/>
            <person name="Chen Z."/>
            <person name="Gurr S.J."/>
            <person name="Heiman D."/>
            <person name="Heitman J."/>
            <person name="Kosti I."/>
            <person name="Rossi A."/>
            <person name="Saif S."/>
            <person name="Samalova M."/>
            <person name="Saunders C.W."/>
            <person name="Shea T."/>
            <person name="Summerbell R.C."/>
            <person name="Xu J."/>
            <person name="Young S."/>
            <person name="Zeng Q."/>
            <person name="Birren B.W."/>
            <person name="Cuomo C.A."/>
            <person name="White T.C."/>
        </authorList>
    </citation>
    <scope>NUCLEOTIDE SEQUENCE [LARGE SCALE GENOMIC DNA]</scope>
    <source>
        <strain evidence="4">ATCC MYA-4604 / CBS 118893</strain>
    </source>
</reference>
<dbReference type="InterPro" id="IPR049326">
    <property type="entry name" value="Rhodopsin_dom_fungi"/>
</dbReference>
<sequence>MPQTTTALITLESGYCRRYSASRRTSSSWVYQSHRWLGCNFEKRTSSSWYSSLGLGGFVCTTSIIEPTTIAASSSWTDATWSQLKPTPVWIVEECDASIICACTPMIRQLSVLFPWTFVPLARESSHAPISTQGTRQHCAAHDIPANPHLSQAPVRQGVSEEQLHPRRNIF</sequence>
<evidence type="ECO:0000313" key="3">
    <source>
        <dbReference type="EMBL" id="EFR01284.1"/>
    </source>
</evidence>
<dbReference type="STRING" id="535722.E4US80"/>
<organism evidence="4">
    <name type="scientific">Arthroderma gypseum (strain ATCC MYA-4604 / CBS 118893)</name>
    <name type="common">Microsporum gypseum</name>
    <dbReference type="NCBI Taxonomy" id="535722"/>
    <lineage>
        <taxon>Eukaryota</taxon>
        <taxon>Fungi</taxon>
        <taxon>Dikarya</taxon>
        <taxon>Ascomycota</taxon>
        <taxon>Pezizomycotina</taxon>
        <taxon>Eurotiomycetes</taxon>
        <taxon>Eurotiomycetidae</taxon>
        <taxon>Onygenales</taxon>
        <taxon>Arthrodermataceae</taxon>
        <taxon>Nannizzia</taxon>
    </lineage>
</organism>
<dbReference type="GeneID" id="10029402"/>
<feature type="domain" description="Rhodopsin" evidence="2">
    <location>
        <begin position="52"/>
        <end position="110"/>
    </location>
</feature>
<dbReference type="RefSeq" id="XP_003174114.1">
    <property type="nucleotide sequence ID" value="XM_003174066.1"/>
</dbReference>
<feature type="region of interest" description="Disordered" evidence="1">
    <location>
        <begin position="147"/>
        <end position="171"/>
    </location>
</feature>
<proteinExistence type="predicted"/>
<evidence type="ECO:0000256" key="1">
    <source>
        <dbReference type="SAM" id="MobiDB-lite"/>
    </source>
</evidence>
<dbReference type="InParanoid" id="E4US80"/>
<dbReference type="Proteomes" id="UP000002669">
    <property type="component" value="Unassembled WGS sequence"/>
</dbReference>
<dbReference type="HOGENOM" id="CLU_1562489_0_0_1"/>
<dbReference type="EMBL" id="DS989824">
    <property type="protein sequence ID" value="EFR01284.1"/>
    <property type="molecule type" value="Genomic_DNA"/>
</dbReference>
<evidence type="ECO:0000313" key="4">
    <source>
        <dbReference type="Proteomes" id="UP000002669"/>
    </source>
</evidence>
<gene>
    <name evidence="3" type="ORF">MGYG_04289</name>
</gene>
<evidence type="ECO:0000259" key="2">
    <source>
        <dbReference type="Pfam" id="PF20684"/>
    </source>
</evidence>
<protein>
    <recommendedName>
        <fullName evidence="2">Rhodopsin domain-containing protein</fullName>
    </recommendedName>
</protein>
<dbReference type="Pfam" id="PF20684">
    <property type="entry name" value="Fung_rhodopsin"/>
    <property type="match status" value="1"/>
</dbReference>
<dbReference type="AlphaFoldDB" id="E4US80"/>
<name>E4US80_ARTGP</name>
<keyword evidence="4" id="KW-1185">Reference proteome</keyword>
<accession>E4US80</accession>